<dbReference type="EMBL" id="CM034406">
    <property type="protein sequence ID" value="KAJ0173039.1"/>
    <property type="molecule type" value="Genomic_DNA"/>
</dbReference>
<organism evidence="1 2">
    <name type="scientific">Dendrolimus kikuchii</name>
    <dbReference type="NCBI Taxonomy" id="765133"/>
    <lineage>
        <taxon>Eukaryota</taxon>
        <taxon>Metazoa</taxon>
        <taxon>Ecdysozoa</taxon>
        <taxon>Arthropoda</taxon>
        <taxon>Hexapoda</taxon>
        <taxon>Insecta</taxon>
        <taxon>Pterygota</taxon>
        <taxon>Neoptera</taxon>
        <taxon>Endopterygota</taxon>
        <taxon>Lepidoptera</taxon>
        <taxon>Glossata</taxon>
        <taxon>Ditrysia</taxon>
        <taxon>Bombycoidea</taxon>
        <taxon>Lasiocampidae</taxon>
        <taxon>Dendrolimus</taxon>
    </lineage>
</organism>
<gene>
    <name evidence="1" type="ORF">K1T71_011215</name>
</gene>
<evidence type="ECO:0000313" key="2">
    <source>
        <dbReference type="Proteomes" id="UP000824533"/>
    </source>
</evidence>
<reference evidence="1 2" key="1">
    <citation type="journal article" date="2021" name="Front. Genet.">
        <title>Chromosome-Level Genome Assembly Reveals Significant Gene Expansion in the Toll and IMD Signaling Pathways of Dendrolimus kikuchii.</title>
        <authorList>
            <person name="Zhou J."/>
            <person name="Wu P."/>
            <person name="Xiong Z."/>
            <person name="Liu N."/>
            <person name="Zhao N."/>
            <person name="Ji M."/>
            <person name="Qiu Y."/>
            <person name="Yang B."/>
        </authorList>
    </citation>
    <scope>NUCLEOTIDE SEQUENCE [LARGE SCALE GENOMIC DNA]</scope>
    <source>
        <strain evidence="1">Ann1</strain>
    </source>
</reference>
<sequence>MPEKYSRYLLEQAKQRVGCLVIFYSTRKKTGTNYPSNTDTQTIESVKATRYLHCQ</sequence>
<evidence type="ECO:0000313" key="1">
    <source>
        <dbReference type="EMBL" id="KAJ0173039.1"/>
    </source>
</evidence>
<accession>A0ACC1CN75</accession>
<protein>
    <submittedName>
        <fullName evidence="1">Uncharacterized protein</fullName>
    </submittedName>
</protein>
<name>A0ACC1CN75_9NEOP</name>
<dbReference type="Proteomes" id="UP000824533">
    <property type="component" value="Linkage Group LG20"/>
</dbReference>
<keyword evidence="2" id="KW-1185">Reference proteome</keyword>
<proteinExistence type="predicted"/>
<comment type="caution">
    <text evidence="1">The sequence shown here is derived from an EMBL/GenBank/DDBJ whole genome shotgun (WGS) entry which is preliminary data.</text>
</comment>